<dbReference type="RefSeq" id="WP_141275317.1">
    <property type="nucleotide sequence ID" value="NZ_BJMM01000007.1"/>
</dbReference>
<dbReference type="AlphaFoldDB" id="A0A4Y3QW96"/>
<feature type="compositionally biased region" description="Basic and acidic residues" evidence="1">
    <location>
        <begin position="67"/>
        <end position="77"/>
    </location>
</feature>
<feature type="region of interest" description="Disordered" evidence="1">
    <location>
        <begin position="29"/>
        <end position="77"/>
    </location>
</feature>
<evidence type="ECO:0000313" key="3">
    <source>
        <dbReference type="EMBL" id="GEB49492.1"/>
    </source>
</evidence>
<protein>
    <submittedName>
        <fullName evidence="3">Uncharacterized protein</fullName>
    </submittedName>
</protein>
<evidence type="ECO:0000313" key="4">
    <source>
        <dbReference type="Proteomes" id="UP000319210"/>
    </source>
</evidence>
<accession>A0A4Y3QW96</accession>
<evidence type="ECO:0000256" key="1">
    <source>
        <dbReference type="SAM" id="MobiDB-lite"/>
    </source>
</evidence>
<name>A0A4Y3QW96_STRCI</name>
<reference evidence="3 4" key="1">
    <citation type="submission" date="2019-06" db="EMBL/GenBank/DDBJ databases">
        <title>Whole genome shotgun sequence of Streptomyces cacaoi subsp. cacaoi NBRC 12748.</title>
        <authorList>
            <person name="Hosoyama A."/>
            <person name="Uohara A."/>
            <person name="Ohji S."/>
            <person name="Ichikawa N."/>
        </authorList>
    </citation>
    <scope>NUCLEOTIDE SEQUENCE [LARGE SCALE GENOMIC DNA]</scope>
    <source>
        <strain evidence="3 4">NBRC 12748</strain>
    </source>
</reference>
<proteinExistence type="predicted"/>
<dbReference type="EMBL" id="BJMM01000007">
    <property type="protein sequence ID" value="GEB49492.1"/>
    <property type="molecule type" value="Genomic_DNA"/>
</dbReference>
<keyword evidence="2" id="KW-0812">Transmembrane</keyword>
<sequence length="92" mass="9761">MAGSRRVWSWIGGTWIVLVAAGGVGTLVLDPGPAEEPDRPSHGNGTSTGPSLVDRGVPEGCEDEEAEARREAQKQGRDTYAVLCITQQQAKE</sequence>
<feature type="transmembrane region" description="Helical" evidence="2">
    <location>
        <begin position="7"/>
        <end position="29"/>
    </location>
</feature>
<organism evidence="3 4">
    <name type="scientific">Streptomyces cacaoi</name>
    <dbReference type="NCBI Taxonomy" id="1898"/>
    <lineage>
        <taxon>Bacteria</taxon>
        <taxon>Bacillati</taxon>
        <taxon>Actinomycetota</taxon>
        <taxon>Actinomycetes</taxon>
        <taxon>Kitasatosporales</taxon>
        <taxon>Streptomycetaceae</taxon>
        <taxon>Streptomyces</taxon>
    </lineage>
</organism>
<evidence type="ECO:0000256" key="2">
    <source>
        <dbReference type="SAM" id="Phobius"/>
    </source>
</evidence>
<keyword evidence="2" id="KW-1133">Transmembrane helix</keyword>
<gene>
    <name evidence="3" type="ORF">SCA03_20430</name>
</gene>
<keyword evidence="4" id="KW-1185">Reference proteome</keyword>
<dbReference type="Proteomes" id="UP000319210">
    <property type="component" value="Unassembled WGS sequence"/>
</dbReference>
<comment type="caution">
    <text evidence="3">The sequence shown here is derived from an EMBL/GenBank/DDBJ whole genome shotgun (WGS) entry which is preliminary data.</text>
</comment>
<keyword evidence="2" id="KW-0472">Membrane</keyword>